<protein>
    <recommendedName>
        <fullName evidence="5 14">Adenine DNA glycosylase</fullName>
        <ecNumber evidence="4 14">3.2.2.31</ecNumber>
    </recommendedName>
</protein>
<dbReference type="GO" id="GO:0000701">
    <property type="term" value="F:purine-specific mismatch base pair DNA N-glycosylase activity"/>
    <property type="evidence" value="ECO:0007669"/>
    <property type="project" value="UniProtKB-EC"/>
</dbReference>
<dbReference type="PANTHER" id="PTHR42944:SF1">
    <property type="entry name" value="ADENINE DNA GLYCOSYLASE"/>
    <property type="match status" value="1"/>
</dbReference>
<evidence type="ECO:0000313" key="17">
    <source>
        <dbReference type="Proteomes" id="UP001231109"/>
    </source>
</evidence>
<keyword evidence="10 14" id="KW-0408">Iron</keyword>
<comment type="caution">
    <text evidence="16">The sequence shown here is derived from an EMBL/GenBank/DDBJ whole genome shotgun (WGS) entry which is preliminary data.</text>
</comment>
<keyword evidence="6" id="KW-0004">4Fe-4S</keyword>
<gene>
    <name evidence="16" type="primary">mutY</name>
    <name evidence="16" type="ORF">ORJ04_16945</name>
</gene>
<dbReference type="NCBIfam" id="TIGR01084">
    <property type="entry name" value="mutY"/>
    <property type="match status" value="1"/>
</dbReference>
<dbReference type="EMBL" id="JAPJDZ010000058">
    <property type="protein sequence ID" value="MDP5137646.1"/>
    <property type="molecule type" value="Genomic_DNA"/>
</dbReference>
<dbReference type="InterPro" id="IPR003265">
    <property type="entry name" value="HhH-GPD_domain"/>
</dbReference>
<evidence type="ECO:0000256" key="10">
    <source>
        <dbReference type="ARBA" id="ARBA00023004"/>
    </source>
</evidence>
<dbReference type="SUPFAM" id="SSF55811">
    <property type="entry name" value="Nudix"/>
    <property type="match status" value="1"/>
</dbReference>
<dbReference type="Gene3D" id="1.10.1670.10">
    <property type="entry name" value="Helix-hairpin-Helix base-excision DNA repair enzymes (C-terminal)"/>
    <property type="match status" value="1"/>
</dbReference>
<comment type="similarity">
    <text evidence="3 14">Belongs to the Nth/MutY family.</text>
</comment>
<dbReference type="InterPro" id="IPR044298">
    <property type="entry name" value="MIG/MutY"/>
</dbReference>
<evidence type="ECO:0000259" key="15">
    <source>
        <dbReference type="SMART" id="SM00478"/>
    </source>
</evidence>
<evidence type="ECO:0000256" key="8">
    <source>
        <dbReference type="ARBA" id="ARBA00022763"/>
    </source>
</evidence>
<comment type="catalytic activity">
    <reaction evidence="1 14">
        <text>Hydrolyzes free adenine bases from 7,8-dihydro-8-oxoguanine:adenine mismatched double-stranded DNA, leaving an apurinic site.</text>
        <dbReference type="EC" id="3.2.2.31"/>
    </reaction>
</comment>
<dbReference type="Pfam" id="PF00730">
    <property type="entry name" value="HhH-GPD"/>
    <property type="match status" value="1"/>
</dbReference>
<keyword evidence="13 14" id="KW-0326">Glycosidase</keyword>
<comment type="function">
    <text evidence="2">Adenine glycosylase active on G-A mispairs. MutY also corrects error-prone DNA synthesis past GO lesions which are due to the oxidatively damaged form of guanine: 7,8-dihydro-8-oxoguanine (8-oxo-dGTP).</text>
</comment>
<evidence type="ECO:0000256" key="11">
    <source>
        <dbReference type="ARBA" id="ARBA00023014"/>
    </source>
</evidence>
<dbReference type="Gene3D" id="3.90.79.10">
    <property type="entry name" value="Nucleoside Triphosphate Pyrophosphohydrolase"/>
    <property type="match status" value="1"/>
</dbReference>
<evidence type="ECO:0000256" key="3">
    <source>
        <dbReference type="ARBA" id="ARBA00008343"/>
    </source>
</evidence>
<name>A0ABT9I2N9_9GAMM</name>
<accession>A0ABT9I2N9</accession>
<sequence length="365" mass="41405">MLQQKDAVWFSNQLVSWYQQHGRKTLPWQLDKSAYKTWLSEVMLQQTQVATVIPYFERFMSRFPNINALAQAPLDEVLHMWTGLGYYARARNLHKAAQTIVAQHNGEFPSSFDQVLALPGIGRSTAGAVLSLALGQHYPILDGNCKRVLARFAAIDGWPGEKEVEQQLWQLAEQLTPDKTVAEFNQAMMDLGASLCSRSKPNCVECPLKLRCKAALQGDQTLYPGKKAKKALPEKQSFWLLLQNDNKVQLVQRPAVGLWGGLFGFIEFNTSDERENYIQQLIQQHALAINTKEELAGFRHTFSHFHLWIQPLWLTLKAMPLAVQEQSAATWFTIDRIPEVGLSAPAKHLFQQLIRTAPMHKDNSV</sequence>
<dbReference type="RefSeq" id="WP_305976926.1">
    <property type="nucleotide sequence ID" value="NZ_JAPJDZ010000058.1"/>
</dbReference>
<reference evidence="16 17" key="1">
    <citation type="submission" date="2022-11" db="EMBL/GenBank/DDBJ databases">
        <title>Viruses from the air-sea interface of a natural surface slick.</title>
        <authorList>
            <person name="Rahlff J."/>
            <person name="Holmfeldt K."/>
        </authorList>
    </citation>
    <scope>NUCLEOTIDE SEQUENCE [LARGE SCALE GENOMIC DNA]</scope>
    <source>
        <strain evidence="16 17">SMS4</strain>
    </source>
</reference>
<evidence type="ECO:0000256" key="1">
    <source>
        <dbReference type="ARBA" id="ARBA00000843"/>
    </source>
</evidence>
<keyword evidence="17" id="KW-1185">Reference proteome</keyword>
<evidence type="ECO:0000256" key="14">
    <source>
        <dbReference type="RuleBase" id="RU365096"/>
    </source>
</evidence>
<evidence type="ECO:0000313" key="16">
    <source>
        <dbReference type="EMBL" id="MDP5137646.1"/>
    </source>
</evidence>
<evidence type="ECO:0000256" key="4">
    <source>
        <dbReference type="ARBA" id="ARBA00012045"/>
    </source>
</evidence>
<dbReference type="InterPro" id="IPR011257">
    <property type="entry name" value="DNA_glycosylase"/>
</dbReference>
<dbReference type="Pfam" id="PF00633">
    <property type="entry name" value="HHH"/>
    <property type="match status" value="1"/>
</dbReference>
<comment type="cofactor">
    <cofactor evidence="14">
        <name>[4Fe-4S] cluster</name>
        <dbReference type="ChEBI" id="CHEBI:49883"/>
    </cofactor>
    <text evidence="14">Binds 1 [4Fe-4S] cluster.</text>
</comment>
<evidence type="ECO:0000256" key="13">
    <source>
        <dbReference type="ARBA" id="ARBA00023295"/>
    </source>
</evidence>
<dbReference type="InterPro" id="IPR029119">
    <property type="entry name" value="MutY_C"/>
</dbReference>
<dbReference type="InterPro" id="IPR005760">
    <property type="entry name" value="A/G_AdeGlyc_MutY"/>
</dbReference>
<evidence type="ECO:0000256" key="7">
    <source>
        <dbReference type="ARBA" id="ARBA00022723"/>
    </source>
</evidence>
<organism evidence="16 17">
    <name type="scientific">Rheinheimera baltica</name>
    <dbReference type="NCBI Taxonomy" id="67576"/>
    <lineage>
        <taxon>Bacteria</taxon>
        <taxon>Pseudomonadati</taxon>
        <taxon>Pseudomonadota</taxon>
        <taxon>Gammaproteobacteria</taxon>
        <taxon>Chromatiales</taxon>
        <taxon>Chromatiaceae</taxon>
        <taxon>Rheinheimera</taxon>
    </lineage>
</organism>
<dbReference type="Proteomes" id="UP001231109">
    <property type="component" value="Unassembled WGS sequence"/>
</dbReference>
<evidence type="ECO:0000256" key="2">
    <source>
        <dbReference type="ARBA" id="ARBA00002933"/>
    </source>
</evidence>
<dbReference type="InterPro" id="IPR004036">
    <property type="entry name" value="Endonuclease-III-like_CS2"/>
</dbReference>
<dbReference type="CDD" id="cd00056">
    <property type="entry name" value="ENDO3c"/>
    <property type="match status" value="1"/>
</dbReference>
<dbReference type="Pfam" id="PF14815">
    <property type="entry name" value="NUDIX_4"/>
    <property type="match status" value="1"/>
</dbReference>
<keyword evidence="9 16" id="KW-0378">Hydrolase</keyword>
<dbReference type="PANTHER" id="PTHR42944">
    <property type="entry name" value="ADENINE DNA GLYCOSYLASE"/>
    <property type="match status" value="1"/>
</dbReference>
<keyword evidence="12" id="KW-0234">DNA repair</keyword>
<dbReference type="PROSITE" id="PS01155">
    <property type="entry name" value="ENDONUCLEASE_III_2"/>
    <property type="match status" value="1"/>
</dbReference>
<proteinExistence type="inferred from homology"/>
<dbReference type="EC" id="3.2.2.31" evidence="4 14"/>
<evidence type="ECO:0000256" key="5">
    <source>
        <dbReference type="ARBA" id="ARBA00022023"/>
    </source>
</evidence>
<dbReference type="InterPro" id="IPR000445">
    <property type="entry name" value="HhH_motif"/>
</dbReference>
<dbReference type="CDD" id="cd03431">
    <property type="entry name" value="NUDIX_DNA_Glycosylase_C-MutY"/>
    <property type="match status" value="1"/>
</dbReference>
<evidence type="ECO:0000256" key="9">
    <source>
        <dbReference type="ARBA" id="ARBA00022801"/>
    </source>
</evidence>
<evidence type="ECO:0000256" key="12">
    <source>
        <dbReference type="ARBA" id="ARBA00023204"/>
    </source>
</evidence>
<dbReference type="InterPro" id="IPR023170">
    <property type="entry name" value="HhH_base_excis_C"/>
</dbReference>
<keyword evidence="11" id="KW-0411">Iron-sulfur</keyword>
<evidence type="ECO:0000256" key="6">
    <source>
        <dbReference type="ARBA" id="ARBA00022485"/>
    </source>
</evidence>
<dbReference type="Gene3D" id="1.10.340.30">
    <property type="entry name" value="Hypothetical protein, domain 2"/>
    <property type="match status" value="1"/>
</dbReference>
<keyword evidence="8 14" id="KW-0227">DNA damage</keyword>
<feature type="domain" description="HhH-GPD" evidence="15">
    <location>
        <begin position="43"/>
        <end position="194"/>
    </location>
</feature>
<dbReference type="InterPro" id="IPR015797">
    <property type="entry name" value="NUDIX_hydrolase-like_dom_sf"/>
</dbReference>
<dbReference type="SMART" id="SM00478">
    <property type="entry name" value="ENDO3c"/>
    <property type="match status" value="1"/>
</dbReference>
<dbReference type="SUPFAM" id="SSF48150">
    <property type="entry name" value="DNA-glycosylase"/>
    <property type="match status" value="1"/>
</dbReference>
<dbReference type="NCBIfam" id="NF008132">
    <property type="entry name" value="PRK10880.1"/>
    <property type="match status" value="1"/>
</dbReference>
<keyword evidence="7" id="KW-0479">Metal-binding</keyword>